<organism evidence="3">
    <name type="scientific">marine sediment metagenome</name>
    <dbReference type="NCBI Taxonomy" id="412755"/>
    <lineage>
        <taxon>unclassified sequences</taxon>
        <taxon>metagenomes</taxon>
        <taxon>ecological metagenomes</taxon>
    </lineage>
</organism>
<dbReference type="PANTHER" id="PTHR11601:SF34">
    <property type="entry name" value="CYSTEINE DESULFURASE"/>
    <property type="match status" value="1"/>
</dbReference>
<sequence length="152" mass="16507">MRAGTLNVPGIVGLGYALDLAKKQRISNNKKIKVLRNDLIKQIQTKIPNTTVNGSTTQRLPNNANISFDKIEGESIMLNLDFKGIEVSTGSACASGSLEPSYVLTALGLSHFKAHGSIRFTLGKSTTKQDISKTVDELVKIVKRLRTISPIK</sequence>
<dbReference type="InterPro" id="IPR015422">
    <property type="entry name" value="PyrdxlP-dep_Trfase_small"/>
</dbReference>
<evidence type="ECO:0000259" key="2">
    <source>
        <dbReference type="Pfam" id="PF00266"/>
    </source>
</evidence>
<comment type="caution">
    <text evidence="3">The sequence shown here is derived from an EMBL/GenBank/DDBJ whole genome shotgun (WGS) entry which is preliminary data.</text>
</comment>
<gene>
    <name evidence="3" type="ORF">S01H4_33291</name>
</gene>
<dbReference type="EMBL" id="BART01017504">
    <property type="protein sequence ID" value="GAG78499.1"/>
    <property type="molecule type" value="Genomic_DNA"/>
</dbReference>
<feature type="domain" description="Aminotransferase class V" evidence="2">
    <location>
        <begin position="2"/>
        <end position="132"/>
    </location>
</feature>
<evidence type="ECO:0000313" key="3">
    <source>
        <dbReference type="EMBL" id="GAG78499.1"/>
    </source>
</evidence>
<proteinExistence type="predicted"/>
<name>X1A9U1_9ZZZZ</name>
<dbReference type="InterPro" id="IPR000192">
    <property type="entry name" value="Aminotrans_V_dom"/>
</dbReference>
<protein>
    <recommendedName>
        <fullName evidence="2">Aminotransferase class V domain-containing protein</fullName>
    </recommendedName>
</protein>
<accession>X1A9U1</accession>
<reference evidence="3" key="1">
    <citation type="journal article" date="2014" name="Front. Microbiol.">
        <title>High frequency of phylogenetically diverse reductive dehalogenase-homologous genes in deep subseafloor sedimentary metagenomes.</title>
        <authorList>
            <person name="Kawai M."/>
            <person name="Futagami T."/>
            <person name="Toyoda A."/>
            <person name="Takaki Y."/>
            <person name="Nishi S."/>
            <person name="Hori S."/>
            <person name="Arai W."/>
            <person name="Tsubouchi T."/>
            <person name="Morono Y."/>
            <person name="Uchiyama I."/>
            <person name="Ito T."/>
            <person name="Fujiyama A."/>
            <person name="Inagaki F."/>
            <person name="Takami H."/>
        </authorList>
    </citation>
    <scope>NUCLEOTIDE SEQUENCE</scope>
    <source>
        <strain evidence="3">Expedition CK06-06</strain>
    </source>
</reference>
<dbReference type="Pfam" id="PF00266">
    <property type="entry name" value="Aminotran_5"/>
    <property type="match status" value="1"/>
</dbReference>
<dbReference type="PANTHER" id="PTHR11601">
    <property type="entry name" value="CYSTEINE DESULFURYLASE FAMILY MEMBER"/>
    <property type="match status" value="1"/>
</dbReference>
<dbReference type="SUPFAM" id="SSF53383">
    <property type="entry name" value="PLP-dependent transferases"/>
    <property type="match status" value="1"/>
</dbReference>
<evidence type="ECO:0000256" key="1">
    <source>
        <dbReference type="ARBA" id="ARBA00001933"/>
    </source>
</evidence>
<dbReference type="Gene3D" id="3.90.1150.10">
    <property type="entry name" value="Aspartate Aminotransferase, domain 1"/>
    <property type="match status" value="1"/>
</dbReference>
<comment type="cofactor">
    <cofactor evidence="1">
        <name>pyridoxal 5'-phosphate</name>
        <dbReference type="ChEBI" id="CHEBI:597326"/>
    </cofactor>
</comment>
<dbReference type="InterPro" id="IPR015424">
    <property type="entry name" value="PyrdxlP-dep_Trfase"/>
</dbReference>
<dbReference type="AlphaFoldDB" id="X1A9U1"/>